<dbReference type="PANTHER" id="PTHR40658:SF4">
    <property type="entry name" value="HYPOTHETICAL CYTOSOLIC PROTEIN"/>
    <property type="match status" value="1"/>
</dbReference>
<dbReference type="AlphaFoldDB" id="A0A7V7UCY0"/>
<reference evidence="1 2" key="1">
    <citation type="submission" date="2019-09" db="EMBL/GenBank/DDBJ databases">
        <authorList>
            <person name="Valk L.C."/>
        </authorList>
    </citation>
    <scope>NUCLEOTIDE SEQUENCE [LARGE SCALE GENOMIC DNA]</scope>
    <source>
        <strain evidence="1">GalUA</strain>
    </source>
</reference>
<dbReference type="Pfam" id="PF08020">
    <property type="entry name" value="DUF1706"/>
    <property type="match status" value="1"/>
</dbReference>
<sequence>MGRPTSKPDLITAAEANYEEMKAIIASLTEKELLTPFEFDANKKEAHWQRDKNLRDVLVHLYEWHQLLLDWISSNMKGENKAFLPETYNWKNYGKMNEFFWKKHQNTTLEDAKEMLDKSHREVMKLAETFTNEELFSKGVYQWADNNTLGTFFVSNTASHYNWAIKKLKAHKRRCKLIVYPN</sequence>
<reference evidence="1 2" key="2">
    <citation type="submission" date="2020-02" db="EMBL/GenBank/DDBJ databases">
        <title>Candidatus Galacturonibacter soehngenii shows hetero-acetogenic catabolism of galacturonic acid but lacks a canonical carbon monoxide dehydrogenase/acetyl-CoA synthase complex.</title>
        <authorList>
            <person name="Diender M."/>
            <person name="Stouten G.R."/>
            <person name="Petersen J.F."/>
            <person name="Nielsen P.H."/>
            <person name="Dueholm M.S."/>
            <person name="Pronk J.T."/>
            <person name="Van Loosdrecht M.C.M."/>
        </authorList>
    </citation>
    <scope>NUCLEOTIDE SEQUENCE [LARGE SCALE GENOMIC DNA]</scope>
    <source>
        <strain evidence="1">GalUA</strain>
    </source>
</reference>
<proteinExistence type="predicted"/>
<name>A0A7V7UCY0_9FIRM</name>
<gene>
    <name evidence="1" type="ORF">F7O84_04915</name>
</gene>
<protein>
    <submittedName>
        <fullName evidence="1">ClbS/DfsB family four-helix bundle protein</fullName>
    </submittedName>
</protein>
<comment type="caution">
    <text evidence="1">The sequence shown here is derived from an EMBL/GenBank/DDBJ whole genome shotgun (WGS) entry which is preliminary data.</text>
</comment>
<dbReference type="EMBL" id="WAGX01000004">
    <property type="protein sequence ID" value="KAB1439731.1"/>
    <property type="molecule type" value="Genomic_DNA"/>
</dbReference>
<dbReference type="OrthoDB" id="9786621at2"/>
<dbReference type="Proteomes" id="UP000461768">
    <property type="component" value="Unassembled WGS sequence"/>
</dbReference>
<accession>A0A7V7UCY0</accession>
<dbReference type="Gene3D" id="1.20.120.450">
    <property type="entry name" value="dinb family like domain"/>
    <property type="match status" value="1"/>
</dbReference>
<evidence type="ECO:0000313" key="2">
    <source>
        <dbReference type="Proteomes" id="UP000461768"/>
    </source>
</evidence>
<keyword evidence="2" id="KW-1185">Reference proteome</keyword>
<organism evidence="1 2">
    <name type="scientific">Candidatus Galacturonatibacter soehngenii</name>
    <dbReference type="NCBI Taxonomy" id="2307010"/>
    <lineage>
        <taxon>Bacteria</taxon>
        <taxon>Bacillati</taxon>
        <taxon>Bacillota</taxon>
        <taxon>Clostridia</taxon>
        <taxon>Lachnospirales</taxon>
        <taxon>Lachnospiraceae</taxon>
        <taxon>Candidatus Galacturonatibacter</taxon>
    </lineage>
</organism>
<evidence type="ECO:0000313" key="1">
    <source>
        <dbReference type="EMBL" id="KAB1439731.1"/>
    </source>
</evidence>
<dbReference type="SUPFAM" id="SSF109854">
    <property type="entry name" value="DinB/YfiT-like putative metalloenzymes"/>
    <property type="match status" value="1"/>
</dbReference>
<dbReference type="InterPro" id="IPR012550">
    <property type="entry name" value="DUF1706"/>
</dbReference>
<dbReference type="InterPro" id="IPR034660">
    <property type="entry name" value="DinB/YfiT-like"/>
</dbReference>
<dbReference type="PIRSF" id="PIRSF031551">
    <property type="entry name" value="DUF1706"/>
    <property type="match status" value="1"/>
</dbReference>
<dbReference type="RefSeq" id="WP_151142535.1">
    <property type="nucleotide sequence ID" value="NZ_WAGX01000004.1"/>
</dbReference>
<dbReference type="PANTHER" id="PTHR40658">
    <property type="match status" value="1"/>
</dbReference>